<dbReference type="SUPFAM" id="SSF81653">
    <property type="entry name" value="Calcium ATPase, transduction domain A"/>
    <property type="match status" value="1"/>
</dbReference>
<dbReference type="GO" id="GO:0005802">
    <property type="term" value="C:trans-Golgi network"/>
    <property type="evidence" value="ECO:0007669"/>
    <property type="project" value="TreeGrafter"/>
</dbReference>
<dbReference type="GO" id="GO:0140581">
    <property type="term" value="F:P-type monovalent copper transporter activity"/>
    <property type="evidence" value="ECO:0007669"/>
    <property type="project" value="UniProtKB-EC"/>
</dbReference>
<dbReference type="InterPro" id="IPR008250">
    <property type="entry name" value="ATPase_P-typ_transduc_dom_A_sf"/>
</dbReference>
<keyword evidence="11" id="KW-0460">Magnesium</keyword>
<dbReference type="InterPro" id="IPR059000">
    <property type="entry name" value="ATPase_P-type_domA"/>
</dbReference>
<feature type="transmembrane region" description="Helical" evidence="18">
    <location>
        <begin position="801"/>
        <end position="825"/>
    </location>
</feature>
<keyword evidence="15" id="KW-0333">Golgi apparatus</keyword>
<dbReference type="FunFam" id="3.30.70.100:FF:000001">
    <property type="entry name" value="ATPase copper transporting beta"/>
    <property type="match status" value="5"/>
</dbReference>
<dbReference type="GO" id="GO:0055070">
    <property type="term" value="P:copper ion homeostasis"/>
    <property type="evidence" value="ECO:0007669"/>
    <property type="project" value="TreeGrafter"/>
</dbReference>
<dbReference type="Ensembl" id="ENSSOCT00000012800.1">
    <property type="protein sequence ID" value="ENSSOCP00000012459.1"/>
    <property type="gene ID" value="ENSSOCG00000009470.1"/>
</dbReference>
<dbReference type="Pfam" id="PF00122">
    <property type="entry name" value="E1-E2_ATPase"/>
    <property type="match status" value="1"/>
</dbReference>
<keyword evidence="10" id="KW-0067">ATP-binding</keyword>
<feature type="transmembrane region" description="Helical" evidence="18">
    <location>
        <begin position="610"/>
        <end position="629"/>
    </location>
</feature>
<dbReference type="NCBIfam" id="TIGR01494">
    <property type="entry name" value="ATPase_P-type"/>
    <property type="match status" value="1"/>
</dbReference>
<dbReference type="GO" id="GO:0005524">
    <property type="term" value="F:ATP binding"/>
    <property type="evidence" value="ECO:0007669"/>
    <property type="project" value="UniProtKB-KW"/>
</dbReference>
<organism evidence="20 21">
    <name type="scientific">Strix occidentalis caurina</name>
    <name type="common">northern spotted owl</name>
    <dbReference type="NCBI Taxonomy" id="311401"/>
    <lineage>
        <taxon>Eukaryota</taxon>
        <taxon>Metazoa</taxon>
        <taxon>Chordata</taxon>
        <taxon>Craniata</taxon>
        <taxon>Vertebrata</taxon>
        <taxon>Euteleostomi</taxon>
        <taxon>Archelosauria</taxon>
        <taxon>Archosauria</taxon>
        <taxon>Dinosauria</taxon>
        <taxon>Saurischia</taxon>
        <taxon>Theropoda</taxon>
        <taxon>Coelurosauria</taxon>
        <taxon>Aves</taxon>
        <taxon>Neognathae</taxon>
        <taxon>Neoaves</taxon>
        <taxon>Telluraves</taxon>
        <taxon>Strigiformes</taxon>
        <taxon>Strigidae</taxon>
        <taxon>Strix</taxon>
    </lineage>
</organism>
<name>A0A8D0FD19_STROC</name>
<keyword evidence="6" id="KW-0479">Metal-binding</keyword>
<dbReference type="FunFam" id="3.30.70.100:FF:000009">
    <property type="entry name" value="ATPase copper transporting beta"/>
    <property type="match status" value="1"/>
</dbReference>
<dbReference type="InterPro" id="IPR006121">
    <property type="entry name" value="HMA_dom"/>
</dbReference>
<dbReference type="Gene3D" id="2.70.150.10">
    <property type="entry name" value="Calcium-transporting ATPase, cytoplasmic transduction domain A"/>
    <property type="match status" value="1"/>
</dbReference>
<evidence type="ECO:0000256" key="3">
    <source>
        <dbReference type="ARBA" id="ARBA00022448"/>
    </source>
</evidence>
<dbReference type="GO" id="GO:0005507">
    <property type="term" value="F:copper ion binding"/>
    <property type="evidence" value="ECO:0007669"/>
    <property type="project" value="InterPro"/>
</dbReference>
<feature type="domain" description="HMA" evidence="19">
    <location>
        <begin position="520"/>
        <end position="586"/>
    </location>
</feature>
<dbReference type="PRINTS" id="PR00942">
    <property type="entry name" value="CUATPASEI"/>
</dbReference>
<evidence type="ECO:0000259" key="19">
    <source>
        <dbReference type="PROSITE" id="PS50846"/>
    </source>
</evidence>
<evidence type="ECO:0000256" key="4">
    <source>
        <dbReference type="ARBA" id="ARBA00022553"/>
    </source>
</evidence>
<keyword evidence="9" id="KW-0187">Copper transport</keyword>
<evidence type="ECO:0000256" key="7">
    <source>
        <dbReference type="ARBA" id="ARBA00022737"/>
    </source>
</evidence>
<evidence type="ECO:0000256" key="16">
    <source>
        <dbReference type="ARBA" id="ARBA00023065"/>
    </source>
</evidence>
<dbReference type="Proteomes" id="UP000694551">
    <property type="component" value="Unplaced"/>
</dbReference>
<evidence type="ECO:0000256" key="9">
    <source>
        <dbReference type="ARBA" id="ARBA00022796"/>
    </source>
</evidence>
<keyword evidence="12" id="KW-1278">Translocase</keyword>
<feature type="domain" description="HMA" evidence="19">
    <location>
        <begin position="336"/>
        <end position="402"/>
    </location>
</feature>
<feature type="domain" description="HMA" evidence="19">
    <location>
        <begin position="124"/>
        <end position="190"/>
    </location>
</feature>
<keyword evidence="4" id="KW-0597">Phosphoprotein</keyword>
<dbReference type="PANTHER" id="PTHR43520:SF29">
    <property type="entry name" value="COPPER-TRANSPORTING ATPASE 1"/>
    <property type="match status" value="1"/>
</dbReference>
<sequence>TPAFNTLSLEPTMKHNFAFDNMGYEESFESVPSPSSQEHTVAVNIVGMTCQSCVQSIEGRISKVKGIVSIKVSLEQNNAVIKYLQTEINPEQICQEIQDMGFDANIAEEKLTTATVNLSCLREAVVKLRVEGMTCQSCVTNIEGKIRKLHGVAKIKVSLGNQEAVIAYYPYIIQPDDLKSHISNLGYDCTIKSKSTPLKLGVLDLERLQNANPKETPASLESDRVDPLVTEMRSTATMAVQIEGMHCKSCVRNIEENISDLPGIQSIKVSLEHKCAVVQYSPNLITLSALQQAIESLPPGNFKVCLLNVSEANKGASPLPALLYGLFREPLQDMTCTAVIRIDGMTCNSCVQSIEGAISQRQGVQRIAVSLAGRTGTIHYDPVITNGEELRAAIEEMGFDASVLTGNRFFSSVGSPPRQDCASGALPDSPHLDGPNKHSRVTAEKCFLQITGMTCASCVSTIERNLQKEDGIVSVLVALMAGKAEIKYKPEFIQPLEIAQLIQNLGFEATVIEDHAETEGNVELLITGMTCASCVHNIESKLMRTNGIFYASVALATCKAHIQFDPEITGPRDIIKIIEEIGFHASVAKRVPNAHNLDHKKEIQQWRKSFLCSLLFGIPVLILMIYMLIPDGEHHGSTVLEKNLIPGLSILNLLFFVLCTFVQSKTSEALAKLISLQATEATVVTLGPDHFIIREEQVAVELVQRGDIVKVVPGGKFPVDGKVIEGSSMADESLITGEAMPVTKKPGSTVIAGSINAHGSVLVNATHVGNDTTLAQIVKLVEEAQMSKAPIQQLADKFSGYFVPFIIIISTVTLIVWITIGFINFDVIQKYFPVSNFIKSWILVLGVINVPPVCRV</sequence>
<dbReference type="InterPro" id="IPR017969">
    <property type="entry name" value="Heavy-metal-associated_CS"/>
</dbReference>
<dbReference type="GO" id="GO:0043682">
    <property type="term" value="F:P-type divalent copper transporter activity"/>
    <property type="evidence" value="ECO:0007669"/>
    <property type="project" value="TreeGrafter"/>
</dbReference>
<dbReference type="InterPro" id="IPR001757">
    <property type="entry name" value="P_typ_ATPase"/>
</dbReference>
<dbReference type="CDD" id="cd00371">
    <property type="entry name" value="HMA"/>
    <property type="match status" value="6"/>
</dbReference>
<evidence type="ECO:0000256" key="11">
    <source>
        <dbReference type="ARBA" id="ARBA00022842"/>
    </source>
</evidence>
<evidence type="ECO:0000256" key="1">
    <source>
        <dbReference type="ARBA" id="ARBA00004166"/>
    </source>
</evidence>
<dbReference type="GO" id="GO:0015677">
    <property type="term" value="P:copper ion import"/>
    <property type="evidence" value="ECO:0007669"/>
    <property type="project" value="TreeGrafter"/>
</dbReference>
<evidence type="ECO:0000256" key="15">
    <source>
        <dbReference type="ARBA" id="ARBA00023034"/>
    </source>
</evidence>
<proteinExistence type="predicted"/>
<dbReference type="InterPro" id="IPR006122">
    <property type="entry name" value="HMA_Cu_ion-bd"/>
</dbReference>
<feature type="transmembrane region" description="Helical" evidence="18">
    <location>
        <begin position="644"/>
        <end position="662"/>
    </location>
</feature>
<evidence type="ECO:0000256" key="13">
    <source>
        <dbReference type="ARBA" id="ARBA00022989"/>
    </source>
</evidence>
<dbReference type="EC" id="7.2.2.8" evidence="2"/>
<keyword evidence="13 18" id="KW-1133">Transmembrane helix</keyword>
<feature type="domain" description="HMA" evidence="19">
    <location>
        <begin position="444"/>
        <end position="510"/>
    </location>
</feature>
<feature type="domain" description="HMA" evidence="19">
    <location>
        <begin position="39"/>
        <end position="105"/>
    </location>
</feature>
<reference evidence="20" key="2">
    <citation type="submission" date="2025-09" db="UniProtKB">
        <authorList>
            <consortium name="Ensembl"/>
        </authorList>
    </citation>
    <scope>IDENTIFICATION</scope>
</reference>
<dbReference type="AlphaFoldDB" id="A0A8D0FD19"/>
<evidence type="ECO:0000256" key="6">
    <source>
        <dbReference type="ARBA" id="ARBA00022723"/>
    </source>
</evidence>
<evidence type="ECO:0000256" key="5">
    <source>
        <dbReference type="ARBA" id="ARBA00022692"/>
    </source>
</evidence>
<dbReference type="PROSITE" id="PS50846">
    <property type="entry name" value="HMA_2"/>
    <property type="match status" value="6"/>
</dbReference>
<evidence type="ECO:0000256" key="8">
    <source>
        <dbReference type="ARBA" id="ARBA00022741"/>
    </source>
</evidence>
<dbReference type="SUPFAM" id="SSF55008">
    <property type="entry name" value="HMA, heavy metal-associated domain"/>
    <property type="match status" value="6"/>
</dbReference>
<keyword evidence="7" id="KW-0677">Repeat</keyword>
<reference evidence="20" key="1">
    <citation type="submission" date="2025-08" db="UniProtKB">
        <authorList>
            <consortium name="Ensembl"/>
        </authorList>
    </citation>
    <scope>IDENTIFICATION</scope>
</reference>
<evidence type="ECO:0000256" key="12">
    <source>
        <dbReference type="ARBA" id="ARBA00022967"/>
    </source>
</evidence>
<dbReference type="GO" id="GO:0005886">
    <property type="term" value="C:plasma membrane"/>
    <property type="evidence" value="ECO:0007669"/>
    <property type="project" value="TreeGrafter"/>
</dbReference>
<keyword evidence="16" id="KW-0406">Ion transport</keyword>
<evidence type="ECO:0000313" key="20">
    <source>
        <dbReference type="Ensembl" id="ENSSOCP00000012459.1"/>
    </source>
</evidence>
<comment type="subcellular location">
    <subcellularLocation>
        <location evidence="1">Golgi apparatus</location>
        <location evidence="1">trans-Golgi network membrane</location>
        <topology evidence="1">Multi-pass membrane protein</topology>
    </subcellularLocation>
</comment>
<keyword evidence="3" id="KW-0813">Transport</keyword>
<keyword evidence="8" id="KW-0547">Nucleotide-binding</keyword>
<dbReference type="InterPro" id="IPR036163">
    <property type="entry name" value="HMA_dom_sf"/>
</dbReference>
<dbReference type="PANTHER" id="PTHR43520">
    <property type="entry name" value="ATP7, ISOFORM B"/>
    <property type="match status" value="1"/>
</dbReference>
<evidence type="ECO:0000256" key="18">
    <source>
        <dbReference type="SAM" id="Phobius"/>
    </source>
</evidence>
<evidence type="ECO:0000256" key="10">
    <source>
        <dbReference type="ARBA" id="ARBA00022840"/>
    </source>
</evidence>
<keyword evidence="17 18" id="KW-0472">Membrane</keyword>
<dbReference type="Gene3D" id="3.30.70.100">
    <property type="match status" value="6"/>
</dbReference>
<dbReference type="FunFam" id="2.70.150.10:FF:000002">
    <property type="entry name" value="Copper-transporting ATPase 1, putative"/>
    <property type="match status" value="1"/>
</dbReference>
<evidence type="ECO:0000313" key="21">
    <source>
        <dbReference type="Proteomes" id="UP000694551"/>
    </source>
</evidence>
<accession>A0A8D0FD19</accession>
<dbReference type="GO" id="GO:0016887">
    <property type="term" value="F:ATP hydrolysis activity"/>
    <property type="evidence" value="ECO:0007669"/>
    <property type="project" value="InterPro"/>
</dbReference>
<keyword evidence="21" id="KW-1185">Reference proteome</keyword>
<dbReference type="NCBIfam" id="TIGR00003">
    <property type="entry name" value="copper ion binding protein"/>
    <property type="match status" value="5"/>
</dbReference>
<keyword evidence="5 18" id="KW-0812">Transmembrane</keyword>
<feature type="domain" description="HMA" evidence="19">
    <location>
        <begin position="236"/>
        <end position="302"/>
    </location>
</feature>
<keyword evidence="14" id="KW-0186">Copper</keyword>
<dbReference type="PROSITE" id="PS01047">
    <property type="entry name" value="HMA_1"/>
    <property type="match status" value="6"/>
</dbReference>
<evidence type="ECO:0000256" key="17">
    <source>
        <dbReference type="ARBA" id="ARBA00023136"/>
    </source>
</evidence>
<dbReference type="Pfam" id="PF00403">
    <property type="entry name" value="HMA"/>
    <property type="match status" value="6"/>
</dbReference>
<protein>
    <recommendedName>
        <fullName evidence="2">P-type Cu(+) transporter</fullName>
        <ecNumber evidence="2">7.2.2.8</ecNumber>
    </recommendedName>
</protein>
<evidence type="ECO:0000256" key="2">
    <source>
        <dbReference type="ARBA" id="ARBA00012517"/>
    </source>
</evidence>
<evidence type="ECO:0000256" key="14">
    <source>
        <dbReference type="ARBA" id="ARBA00023008"/>
    </source>
</evidence>